<dbReference type="InterPro" id="IPR046757">
    <property type="entry name" value="YL1_N"/>
</dbReference>
<protein>
    <recommendedName>
        <fullName evidence="2">Vacuolar protein sorting-associated protein 72 homolog</fullName>
    </recommendedName>
</protein>
<dbReference type="RefSeq" id="XP_017773451.1">
    <property type="nucleotide sequence ID" value="XM_017917962.1"/>
</dbReference>
<evidence type="ECO:0000313" key="5">
    <source>
        <dbReference type="Proteomes" id="UP000695000"/>
    </source>
</evidence>
<evidence type="ECO:0000256" key="2">
    <source>
        <dbReference type="ARBA" id="ARBA00020000"/>
    </source>
</evidence>
<proteinExistence type="inferred from homology"/>
<name>A0ABM1MFV1_NICVS</name>
<evidence type="ECO:0000256" key="1">
    <source>
        <dbReference type="ARBA" id="ARBA00006832"/>
    </source>
</evidence>
<dbReference type="GeneID" id="108560426"/>
<evidence type="ECO:0000259" key="4">
    <source>
        <dbReference type="SMART" id="SM00993"/>
    </source>
</evidence>
<comment type="similarity">
    <text evidence="1">Belongs to the VPS72/YL1 family.</text>
</comment>
<sequence>MNRERRNNAGNRMSKLLDEEEECKDDFYKTNYGGFEETETDNEYEAEGDDEDIVDSDFSIDENDEPISDNEDAEGQKKKRRVVTGSYKEPVQKQDKQKPKVKPPRPKVSTPRPPRKDHSLSIEISERKSIRKSTAAKTAATAQRIKVRNLEQKRRPKRAREEEWIPTQEELLEEAKITEEENIQSLEKYQKLENEKKTKKISKKTYNGPIIKYQSLRMPLIEELDDVKEKEVDETKDGEEKKYYERTLISFLNDPNDEVFDKFMKKRVKLRPAPKVKCTITNMPAKYIDPLTCLPYHNSRCFKLIRETYYQQMETHGDKSNAKVNEWLKWYAKNKDSVKLSALVRSSMLKNIKKVI</sequence>
<feature type="compositionally biased region" description="Basic and acidic residues" evidence="3">
    <location>
        <begin position="114"/>
        <end position="128"/>
    </location>
</feature>
<dbReference type="InterPro" id="IPR013272">
    <property type="entry name" value="Vps72/YL1_C"/>
</dbReference>
<dbReference type="Proteomes" id="UP000695000">
    <property type="component" value="Unplaced"/>
</dbReference>
<reference evidence="6" key="1">
    <citation type="submission" date="2025-08" db="UniProtKB">
        <authorList>
            <consortium name="RefSeq"/>
        </authorList>
    </citation>
    <scope>IDENTIFICATION</scope>
    <source>
        <tissue evidence="6">Whole Larva</tissue>
    </source>
</reference>
<dbReference type="SMART" id="SM00993">
    <property type="entry name" value="YL1_C"/>
    <property type="match status" value="1"/>
</dbReference>
<feature type="region of interest" description="Disordered" evidence="3">
    <location>
        <begin position="28"/>
        <end position="143"/>
    </location>
</feature>
<accession>A0ABM1MFV1</accession>
<dbReference type="Pfam" id="PF05764">
    <property type="entry name" value="YL1"/>
    <property type="match status" value="1"/>
</dbReference>
<dbReference type="PANTHER" id="PTHR13275">
    <property type="entry name" value="YL-1 PROTEIN TRANSCRIPTION FACTOR-LIKE 1"/>
    <property type="match status" value="1"/>
</dbReference>
<dbReference type="PANTHER" id="PTHR13275:SF4">
    <property type="entry name" value="VACUOLAR PROTEIN SORTING-ASSOCIATED PROTEIN 72 HOMOLOG"/>
    <property type="match status" value="1"/>
</dbReference>
<feature type="domain" description="Vps72/YL1 C-terminal" evidence="4">
    <location>
        <begin position="276"/>
        <end position="305"/>
    </location>
</feature>
<organism evidence="5 6">
    <name type="scientific">Nicrophorus vespilloides</name>
    <name type="common">Boreal carrion beetle</name>
    <dbReference type="NCBI Taxonomy" id="110193"/>
    <lineage>
        <taxon>Eukaryota</taxon>
        <taxon>Metazoa</taxon>
        <taxon>Ecdysozoa</taxon>
        <taxon>Arthropoda</taxon>
        <taxon>Hexapoda</taxon>
        <taxon>Insecta</taxon>
        <taxon>Pterygota</taxon>
        <taxon>Neoptera</taxon>
        <taxon>Endopterygota</taxon>
        <taxon>Coleoptera</taxon>
        <taxon>Polyphaga</taxon>
        <taxon>Staphyliniformia</taxon>
        <taxon>Silphidae</taxon>
        <taxon>Nicrophorinae</taxon>
        <taxon>Nicrophorus</taxon>
    </lineage>
</organism>
<keyword evidence="5" id="KW-1185">Reference proteome</keyword>
<feature type="compositionally biased region" description="Acidic residues" evidence="3">
    <location>
        <begin position="36"/>
        <end position="73"/>
    </location>
</feature>
<dbReference type="Pfam" id="PF08265">
    <property type="entry name" value="YL1_C"/>
    <property type="match status" value="1"/>
</dbReference>
<evidence type="ECO:0000313" key="6">
    <source>
        <dbReference type="RefSeq" id="XP_017773451.1"/>
    </source>
</evidence>
<gene>
    <name evidence="6" type="primary">LOC108560426</name>
</gene>
<evidence type="ECO:0000256" key="3">
    <source>
        <dbReference type="SAM" id="MobiDB-lite"/>
    </source>
</evidence>